<dbReference type="Proteomes" id="UP000694580">
    <property type="component" value="Chromosome 18"/>
</dbReference>
<dbReference type="SMART" id="SM00186">
    <property type="entry name" value="FBG"/>
    <property type="match status" value="1"/>
</dbReference>
<comment type="subcellular location">
    <subcellularLocation>
        <location evidence="1">Secreted</location>
    </subcellularLocation>
</comment>
<keyword evidence="7" id="KW-1015">Disulfide bond</keyword>
<evidence type="ECO:0000256" key="7">
    <source>
        <dbReference type="ARBA" id="ARBA00023157"/>
    </source>
</evidence>
<evidence type="ECO:0000256" key="6">
    <source>
        <dbReference type="ARBA" id="ARBA00023130"/>
    </source>
</evidence>
<dbReference type="Ensembl" id="ENSDCDT00010051154.1">
    <property type="protein sequence ID" value="ENSDCDP00010041208.1"/>
    <property type="gene ID" value="ENSDCDG00010026194.1"/>
</dbReference>
<dbReference type="CDD" id="cd00087">
    <property type="entry name" value="FReD"/>
    <property type="match status" value="1"/>
</dbReference>
<evidence type="ECO:0000256" key="1">
    <source>
        <dbReference type="ARBA" id="ARBA00004613"/>
    </source>
</evidence>
<dbReference type="GO" id="GO:0072377">
    <property type="term" value="P:blood coagulation, common pathway"/>
    <property type="evidence" value="ECO:0007669"/>
    <property type="project" value="TreeGrafter"/>
</dbReference>
<organism evidence="13 14">
    <name type="scientific">Denticeps clupeoides</name>
    <name type="common">denticle herring</name>
    <dbReference type="NCBI Taxonomy" id="299321"/>
    <lineage>
        <taxon>Eukaryota</taxon>
        <taxon>Metazoa</taxon>
        <taxon>Chordata</taxon>
        <taxon>Craniata</taxon>
        <taxon>Vertebrata</taxon>
        <taxon>Euteleostomi</taxon>
        <taxon>Actinopterygii</taxon>
        <taxon>Neopterygii</taxon>
        <taxon>Teleostei</taxon>
        <taxon>Clupei</taxon>
        <taxon>Clupeiformes</taxon>
        <taxon>Denticipitoidei</taxon>
        <taxon>Denticipitidae</taxon>
        <taxon>Denticeps</taxon>
    </lineage>
</organism>
<reference evidence="13" key="3">
    <citation type="submission" date="2025-09" db="UniProtKB">
        <authorList>
            <consortium name="Ensembl"/>
        </authorList>
    </citation>
    <scope>IDENTIFICATION</scope>
</reference>
<protein>
    <recommendedName>
        <fullName evidence="8">Fibrinogen-like protein 1</fullName>
    </recommendedName>
</protein>
<reference evidence="13 14" key="1">
    <citation type="submission" date="2020-06" db="EMBL/GenBank/DDBJ databases">
        <authorList>
            <consortium name="Wellcome Sanger Institute Data Sharing"/>
        </authorList>
    </citation>
    <scope>NUCLEOTIDE SEQUENCE [LARGE SCALE GENOMIC DNA]</scope>
</reference>
<dbReference type="InterPro" id="IPR002181">
    <property type="entry name" value="Fibrinogen_a/b/g_C_dom"/>
</dbReference>
<evidence type="ECO:0000256" key="3">
    <source>
        <dbReference type="ARBA" id="ARBA00022729"/>
    </source>
</evidence>
<feature type="coiled-coil region" evidence="11">
    <location>
        <begin position="53"/>
        <end position="87"/>
    </location>
</feature>
<dbReference type="Gene3D" id="3.90.215.10">
    <property type="entry name" value="Gamma Fibrinogen, chain A, domain 1"/>
    <property type="match status" value="1"/>
</dbReference>
<evidence type="ECO:0000256" key="10">
    <source>
        <dbReference type="ARBA" id="ARBA00049681"/>
    </source>
</evidence>
<evidence type="ECO:0000256" key="9">
    <source>
        <dbReference type="ARBA" id="ARBA00049639"/>
    </source>
</evidence>
<name>A0AAY4D727_9TELE</name>
<dbReference type="InterPro" id="IPR020837">
    <property type="entry name" value="Fibrinogen_CS"/>
</dbReference>
<dbReference type="GO" id="GO:0005577">
    <property type="term" value="C:fibrinogen complex"/>
    <property type="evidence" value="ECO:0007669"/>
    <property type="project" value="TreeGrafter"/>
</dbReference>
<evidence type="ECO:0000259" key="12">
    <source>
        <dbReference type="PROSITE" id="PS51406"/>
    </source>
</evidence>
<dbReference type="GO" id="GO:0034116">
    <property type="term" value="P:positive regulation of heterotypic cell-cell adhesion"/>
    <property type="evidence" value="ECO:0007669"/>
    <property type="project" value="TreeGrafter"/>
</dbReference>
<dbReference type="InterPro" id="IPR014716">
    <property type="entry name" value="Fibrinogen_a/b/g_C_1"/>
</dbReference>
<dbReference type="PROSITE" id="PS00514">
    <property type="entry name" value="FIBRINOGEN_C_1"/>
    <property type="match status" value="1"/>
</dbReference>
<keyword evidence="14" id="KW-1185">Reference proteome</keyword>
<dbReference type="GeneID" id="114768594"/>
<comment type="subunit">
    <text evidence="10">Homodimer. Interacts (via the Fibrinogen C-terminal domain) with LAG3 (via Ig-like domains 1 and 2).</text>
</comment>
<keyword evidence="5 11" id="KW-0175">Coiled coil</keyword>
<dbReference type="PANTHER" id="PTHR47221">
    <property type="entry name" value="FIBRINOGEN ALPHA CHAIN"/>
    <property type="match status" value="1"/>
</dbReference>
<evidence type="ECO:0000256" key="5">
    <source>
        <dbReference type="ARBA" id="ARBA00023054"/>
    </source>
</evidence>
<evidence type="ECO:0000313" key="14">
    <source>
        <dbReference type="Proteomes" id="UP000694580"/>
    </source>
</evidence>
<dbReference type="GO" id="GO:0005201">
    <property type="term" value="F:extracellular matrix structural constituent"/>
    <property type="evidence" value="ECO:0007669"/>
    <property type="project" value="TreeGrafter"/>
</dbReference>
<keyword evidence="2" id="KW-0964">Secreted</keyword>
<dbReference type="InterPro" id="IPR037579">
    <property type="entry name" value="FIB_ANG-like"/>
</dbReference>
<evidence type="ECO:0000256" key="11">
    <source>
        <dbReference type="SAM" id="Coils"/>
    </source>
</evidence>
<evidence type="ECO:0000256" key="8">
    <source>
        <dbReference type="ARBA" id="ARBA00039489"/>
    </source>
</evidence>
<dbReference type="GeneTree" id="ENSGT00940000164070"/>
<dbReference type="RefSeq" id="XP_028816786.1">
    <property type="nucleotide sequence ID" value="XM_028960953.1"/>
</dbReference>
<dbReference type="FunFam" id="3.90.215.10:FF:000001">
    <property type="entry name" value="Tenascin isoform 1"/>
    <property type="match status" value="1"/>
</dbReference>
<accession>A0AAY4D727</accession>
<sequence length="339" mass="39080">MRLELATALSVTLLCPIKNSTWSSRLFIMDYMKPLNCFLWMTIFHLIITHSTEDKCQRETEKLRVQIKTLENHYAKRHQLLKNLRNQSAERPETGNGIMNLGDKSVHADCAHVFKSGNKETGFYMIKPTNSTVPVKMYCDMSEGGGWTVLQRRMDGTESFDRGWSDYKRGFGAMDSGTGEFWLGNDNLHFLTSQEECTLRITMEDFEGVRRFAVYKNFKVSDEKNKYQLSFGEYAGNAGNALAGGDHPEVQWWASHQGMKFTTFDSDNDQYGQNCAQEDKSGWWFNRCHSANLNGLYYQGPYSAVTDNGIVWYTWHGWWYSLKSVVMKIRPTHFESNGI</sequence>
<dbReference type="GO" id="GO:0070527">
    <property type="term" value="P:platelet aggregation"/>
    <property type="evidence" value="ECO:0007669"/>
    <property type="project" value="TreeGrafter"/>
</dbReference>
<evidence type="ECO:0000256" key="2">
    <source>
        <dbReference type="ARBA" id="ARBA00022525"/>
    </source>
</evidence>
<evidence type="ECO:0000256" key="4">
    <source>
        <dbReference type="ARBA" id="ARBA00022859"/>
    </source>
</evidence>
<dbReference type="PROSITE" id="PS51406">
    <property type="entry name" value="FIBRINOGEN_C_2"/>
    <property type="match status" value="1"/>
</dbReference>
<dbReference type="InterPro" id="IPR036056">
    <property type="entry name" value="Fibrinogen-like_C"/>
</dbReference>
<feature type="domain" description="Fibrinogen C-terminal" evidence="12">
    <location>
        <begin position="101"/>
        <end position="333"/>
    </location>
</feature>
<dbReference type="GO" id="GO:0002250">
    <property type="term" value="P:adaptive immune response"/>
    <property type="evidence" value="ECO:0007669"/>
    <property type="project" value="UniProtKB-KW"/>
</dbReference>
<comment type="function">
    <text evidence="9">Immune suppressive molecule that inhibits antigen-specific T-cell activation by acting as a major ligand of LAG3. Responsible for LAG3 T-cell inhibitory function. Binds LAG3 independently from MHC class II (MHC-II). Secreted by, and promotes growth of, hepatocytes.</text>
</comment>
<reference evidence="13" key="2">
    <citation type="submission" date="2025-08" db="UniProtKB">
        <authorList>
            <consortium name="Ensembl"/>
        </authorList>
    </citation>
    <scope>IDENTIFICATION</scope>
</reference>
<gene>
    <name evidence="13" type="primary">FGL1</name>
</gene>
<proteinExistence type="predicted"/>
<evidence type="ECO:0000313" key="13">
    <source>
        <dbReference type="Ensembl" id="ENSDCDP00010041208.1"/>
    </source>
</evidence>
<dbReference type="GO" id="GO:0042730">
    <property type="term" value="P:fibrinolysis"/>
    <property type="evidence" value="ECO:0007669"/>
    <property type="project" value="TreeGrafter"/>
</dbReference>
<keyword evidence="3" id="KW-0732">Signal</keyword>
<dbReference type="SUPFAM" id="SSF56496">
    <property type="entry name" value="Fibrinogen C-terminal domain-like"/>
    <property type="match status" value="1"/>
</dbReference>
<dbReference type="Pfam" id="PF00147">
    <property type="entry name" value="Fibrinogen_C"/>
    <property type="match status" value="1"/>
</dbReference>
<keyword evidence="4" id="KW-0391">Immunity</keyword>
<dbReference type="AlphaFoldDB" id="A0AAY4D727"/>
<dbReference type="PANTHER" id="PTHR47221:SF8">
    <property type="entry name" value="FIBRINOGEN LIKE 1A"/>
    <property type="match status" value="1"/>
</dbReference>
<dbReference type="NCBIfam" id="NF040941">
    <property type="entry name" value="GGGWT_bact"/>
    <property type="match status" value="1"/>
</dbReference>
<keyword evidence="6" id="KW-1064">Adaptive immunity</keyword>
<dbReference type="GO" id="GO:0030674">
    <property type="term" value="F:protein-macromolecule adaptor activity"/>
    <property type="evidence" value="ECO:0007669"/>
    <property type="project" value="TreeGrafter"/>
</dbReference>